<comment type="caution">
    <text evidence="2">The sequence shown here is derived from an EMBL/GenBank/DDBJ whole genome shotgun (WGS) entry which is preliminary data.</text>
</comment>
<reference evidence="2" key="2">
    <citation type="submission" date="2022-01" db="EMBL/GenBank/DDBJ databases">
        <authorList>
            <person name="Yamashiro T."/>
            <person name="Shiraishi A."/>
            <person name="Satake H."/>
            <person name="Nakayama K."/>
        </authorList>
    </citation>
    <scope>NUCLEOTIDE SEQUENCE</scope>
</reference>
<evidence type="ECO:0000313" key="3">
    <source>
        <dbReference type="Proteomes" id="UP001151760"/>
    </source>
</evidence>
<reference evidence="2" key="1">
    <citation type="journal article" date="2022" name="Int. J. Mol. Sci.">
        <title>Draft Genome of Tanacetum Coccineum: Genomic Comparison of Closely Related Tanacetum-Family Plants.</title>
        <authorList>
            <person name="Yamashiro T."/>
            <person name="Shiraishi A."/>
            <person name="Nakayama K."/>
            <person name="Satake H."/>
        </authorList>
    </citation>
    <scope>NUCLEOTIDE SEQUENCE</scope>
</reference>
<dbReference type="EMBL" id="BQNB010011809">
    <property type="protein sequence ID" value="GJS95439.1"/>
    <property type="molecule type" value="Genomic_DNA"/>
</dbReference>
<sequence length="100" mass="10645">MPATPHLIFDQIKRAAERQQAAASGAPKANEAGQAAEEVSPEIPAPAPAPSQAPPPTPQPHTMSQRIERLEEEVHNLGRDVVGLQGDVTSFTTEQSRVCT</sequence>
<protein>
    <submittedName>
        <fullName evidence="2">Uncharacterized protein</fullName>
    </submittedName>
</protein>
<proteinExistence type="predicted"/>
<dbReference type="Proteomes" id="UP001151760">
    <property type="component" value="Unassembled WGS sequence"/>
</dbReference>
<name>A0ABQ4ZYQ4_9ASTR</name>
<evidence type="ECO:0000313" key="2">
    <source>
        <dbReference type="EMBL" id="GJS95439.1"/>
    </source>
</evidence>
<keyword evidence="3" id="KW-1185">Reference proteome</keyword>
<organism evidence="2 3">
    <name type="scientific">Tanacetum coccineum</name>
    <dbReference type="NCBI Taxonomy" id="301880"/>
    <lineage>
        <taxon>Eukaryota</taxon>
        <taxon>Viridiplantae</taxon>
        <taxon>Streptophyta</taxon>
        <taxon>Embryophyta</taxon>
        <taxon>Tracheophyta</taxon>
        <taxon>Spermatophyta</taxon>
        <taxon>Magnoliopsida</taxon>
        <taxon>eudicotyledons</taxon>
        <taxon>Gunneridae</taxon>
        <taxon>Pentapetalae</taxon>
        <taxon>asterids</taxon>
        <taxon>campanulids</taxon>
        <taxon>Asterales</taxon>
        <taxon>Asteraceae</taxon>
        <taxon>Asteroideae</taxon>
        <taxon>Anthemideae</taxon>
        <taxon>Anthemidinae</taxon>
        <taxon>Tanacetum</taxon>
    </lineage>
</organism>
<accession>A0ABQ4ZYQ4</accession>
<gene>
    <name evidence="2" type="ORF">Tco_0802407</name>
</gene>
<feature type="compositionally biased region" description="Pro residues" evidence="1">
    <location>
        <begin position="43"/>
        <end position="59"/>
    </location>
</feature>
<evidence type="ECO:0000256" key="1">
    <source>
        <dbReference type="SAM" id="MobiDB-lite"/>
    </source>
</evidence>
<feature type="region of interest" description="Disordered" evidence="1">
    <location>
        <begin position="15"/>
        <end position="65"/>
    </location>
</feature>